<sequence length="583" mass="61663">MIAALLFALAAAAHPQHSHTHAPRAPAPGWSDRGCVQDSAAARVLDTLAYQGALNSPAHCTKLCGDNMYSFAGVENGQQCYCAREMKSTPASASDCTSPCPGDAGETCGGATSLHLFELVGAGAGTGASASGAASNAASSAATTASATAAAAAGAAPPAVSGTGDAVTQQAAVPASSATKYVWAHHMIGNTEFYTSANWTADVDLAKRAGIDGFALNMGRDAYQPQNVEWAYAAAGAAGLKCFFSFDMTSFPCMNASDVSAVAELAKKYAAHPAQAMYGGKVLVSTFSGERCTFGQASVAAGWDAVRRAIGTEIYFMPSTFMTTAQVKEGRWYDGQMHWDAAWPQGPEALTTQNDTEWIAALGTKGYMPPVSPFFFTYYGKDSWDKNWIYRSDDWLLATRFEQVIGMRDKVDMLELLSWNDFGESHYIAPVPAASAQPKSDGWTRGMPHTGLLSLVKHYATVFRTGAPPADEGLWLWTRPHPKDATPNAPSLPRPARADDTDDNLYAVAYLTSPARVRIWSGASSAAWDLQAGLAKLKVPSAAGAVGGEVTRDGKAVLRFDSGSWAYTDKPADYNFNYFVGEG</sequence>
<dbReference type="GeneID" id="28980852"/>
<accession>A0A0J0XU34</accession>
<dbReference type="CDD" id="cd11577">
    <property type="entry name" value="GH71"/>
    <property type="match status" value="1"/>
</dbReference>
<keyword evidence="5" id="KW-1185">Reference proteome</keyword>
<dbReference type="InterPro" id="IPR051589">
    <property type="entry name" value="Sialate-O-sulfotransferase"/>
</dbReference>
<feature type="domain" description="WSC" evidence="3">
    <location>
        <begin position="29"/>
        <end position="120"/>
    </location>
</feature>
<dbReference type="STRING" id="879819.A0A0J0XU34"/>
<organism evidence="4 5">
    <name type="scientific">Cutaneotrichosporon oleaginosum</name>
    <dbReference type="NCBI Taxonomy" id="879819"/>
    <lineage>
        <taxon>Eukaryota</taxon>
        <taxon>Fungi</taxon>
        <taxon>Dikarya</taxon>
        <taxon>Basidiomycota</taxon>
        <taxon>Agaricomycotina</taxon>
        <taxon>Tremellomycetes</taxon>
        <taxon>Trichosporonales</taxon>
        <taxon>Trichosporonaceae</taxon>
        <taxon>Cutaneotrichosporon</taxon>
    </lineage>
</organism>
<dbReference type="SMART" id="SM00321">
    <property type="entry name" value="WSC"/>
    <property type="match status" value="1"/>
</dbReference>
<dbReference type="InterPro" id="IPR002889">
    <property type="entry name" value="WSC_carb-bd"/>
</dbReference>
<keyword evidence="1" id="KW-0677">Repeat</keyword>
<evidence type="ECO:0000313" key="4">
    <source>
        <dbReference type="EMBL" id="KLT44598.1"/>
    </source>
</evidence>
<dbReference type="Gene3D" id="3.20.20.80">
    <property type="entry name" value="Glycosidases"/>
    <property type="match status" value="1"/>
</dbReference>
<dbReference type="Pfam" id="PF03659">
    <property type="entry name" value="Glyco_hydro_71"/>
    <property type="match status" value="1"/>
</dbReference>
<evidence type="ECO:0000259" key="3">
    <source>
        <dbReference type="PROSITE" id="PS51212"/>
    </source>
</evidence>
<protein>
    <recommendedName>
        <fullName evidence="3">WSC domain-containing protein</fullName>
    </recommendedName>
</protein>
<dbReference type="GO" id="GO:0051118">
    <property type="term" value="F:glucan endo-1,3-alpha-glucosidase activity"/>
    <property type="evidence" value="ECO:0007669"/>
    <property type="project" value="InterPro"/>
</dbReference>
<gene>
    <name evidence="4" type="ORF">CC85DRAFT_242261</name>
</gene>
<evidence type="ECO:0000256" key="2">
    <source>
        <dbReference type="SAM" id="SignalP"/>
    </source>
</evidence>
<keyword evidence="2" id="KW-0732">Signal</keyword>
<dbReference type="RefSeq" id="XP_018281089.1">
    <property type="nucleotide sequence ID" value="XM_018420249.1"/>
</dbReference>
<evidence type="ECO:0000256" key="1">
    <source>
        <dbReference type="ARBA" id="ARBA00022737"/>
    </source>
</evidence>
<proteinExistence type="predicted"/>
<dbReference type="Pfam" id="PF01822">
    <property type="entry name" value="WSC"/>
    <property type="match status" value="1"/>
</dbReference>
<dbReference type="EMBL" id="KQ087186">
    <property type="protein sequence ID" value="KLT44598.1"/>
    <property type="molecule type" value="Genomic_DNA"/>
</dbReference>
<dbReference type="Proteomes" id="UP000053611">
    <property type="component" value="Unassembled WGS sequence"/>
</dbReference>
<dbReference type="PROSITE" id="PS51212">
    <property type="entry name" value="WSC"/>
    <property type="match status" value="1"/>
</dbReference>
<feature type="chain" id="PRO_5005245559" description="WSC domain-containing protein" evidence="2">
    <location>
        <begin position="19"/>
        <end position="583"/>
    </location>
</feature>
<evidence type="ECO:0000313" key="5">
    <source>
        <dbReference type="Proteomes" id="UP000053611"/>
    </source>
</evidence>
<dbReference type="PANTHER" id="PTHR45964:SF5">
    <property type="entry name" value="WSCD FAMILY MEMBER CG9164"/>
    <property type="match status" value="1"/>
</dbReference>
<name>A0A0J0XU34_9TREE</name>
<dbReference type="OrthoDB" id="3257981at2759"/>
<feature type="signal peptide" evidence="2">
    <location>
        <begin position="1"/>
        <end position="18"/>
    </location>
</feature>
<dbReference type="PANTHER" id="PTHR45964">
    <property type="entry name" value="WSCD FAMILY MEMBER CG9164"/>
    <property type="match status" value="1"/>
</dbReference>
<reference evidence="4 5" key="1">
    <citation type="submission" date="2015-03" db="EMBL/GenBank/DDBJ databases">
        <title>Genomics and transcriptomics of the oil-accumulating basidiomycete yeast T. oleaginosus allow insights into substrate utilization and the diverse evolutionary trajectories of mating systems in fungi.</title>
        <authorList>
            <consortium name="DOE Joint Genome Institute"/>
            <person name="Kourist R."/>
            <person name="Kracht O."/>
            <person name="Bracharz F."/>
            <person name="Lipzen A."/>
            <person name="Nolan M."/>
            <person name="Ohm R."/>
            <person name="Grigoriev I."/>
            <person name="Sun S."/>
            <person name="Heitman J."/>
            <person name="Bruck T."/>
            <person name="Nowrousian M."/>
        </authorList>
    </citation>
    <scope>NUCLEOTIDE SEQUENCE [LARGE SCALE GENOMIC DNA]</scope>
    <source>
        <strain evidence="4 5">IBC0246</strain>
    </source>
</reference>
<dbReference type="InterPro" id="IPR005197">
    <property type="entry name" value="Glyco_hydro_71"/>
</dbReference>
<dbReference type="SMR" id="A0A0J0XU34"/>
<dbReference type="AlphaFoldDB" id="A0A0J0XU34"/>